<organism evidence="1 2">
    <name type="scientific">Malus domestica</name>
    <name type="common">Apple</name>
    <name type="synonym">Pyrus malus</name>
    <dbReference type="NCBI Taxonomy" id="3750"/>
    <lineage>
        <taxon>Eukaryota</taxon>
        <taxon>Viridiplantae</taxon>
        <taxon>Streptophyta</taxon>
        <taxon>Embryophyta</taxon>
        <taxon>Tracheophyta</taxon>
        <taxon>Spermatophyta</taxon>
        <taxon>Magnoliopsida</taxon>
        <taxon>eudicotyledons</taxon>
        <taxon>Gunneridae</taxon>
        <taxon>Pentapetalae</taxon>
        <taxon>rosids</taxon>
        <taxon>fabids</taxon>
        <taxon>Rosales</taxon>
        <taxon>Rosaceae</taxon>
        <taxon>Amygdaloideae</taxon>
        <taxon>Maleae</taxon>
        <taxon>Malus</taxon>
    </lineage>
</organism>
<keyword evidence="2" id="KW-1185">Reference proteome</keyword>
<gene>
    <name evidence="1" type="ORF">DVH24_034716</name>
</gene>
<accession>A0A498IXB3</accession>
<sequence>MPRVGFRARRAQTSLFFQPSQLGTIECNGMPREVSTVFFGFLGTTLPSNLAVTVEVHRVRPHSERIGIHVTMKNSLLVMHVDGIRK</sequence>
<dbReference type="Proteomes" id="UP000290289">
    <property type="component" value="Chromosome 10"/>
</dbReference>
<comment type="caution">
    <text evidence="1">The sequence shown here is derived from an EMBL/GenBank/DDBJ whole genome shotgun (WGS) entry which is preliminary data.</text>
</comment>
<evidence type="ECO:0000313" key="2">
    <source>
        <dbReference type="Proteomes" id="UP000290289"/>
    </source>
</evidence>
<reference evidence="1 2" key="1">
    <citation type="submission" date="2018-10" db="EMBL/GenBank/DDBJ databases">
        <title>A high-quality apple genome assembly.</title>
        <authorList>
            <person name="Hu J."/>
        </authorList>
    </citation>
    <scope>NUCLEOTIDE SEQUENCE [LARGE SCALE GENOMIC DNA]</scope>
    <source>
        <strain evidence="2">cv. HFTH1</strain>
        <tissue evidence="1">Young leaf</tissue>
    </source>
</reference>
<dbReference type="AlphaFoldDB" id="A0A498IXB3"/>
<dbReference type="EMBL" id="RDQH01000336">
    <property type="protein sequence ID" value="RXH87816.1"/>
    <property type="molecule type" value="Genomic_DNA"/>
</dbReference>
<proteinExistence type="predicted"/>
<name>A0A498IXB3_MALDO</name>
<protein>
    <submittedName>
        <fullName evidence="1">Uncharacterized protein</fullName>
    </submittedName>
</protein>
<evidence type="ECO:0000313" key="1">
    <source>
        <dbReference type="EMBL" id="RXH87816.1"/>
    </source>
</evidence>